<evidence type="ECO:0000259" key="2">
    <source>
        <dbReference type="Pfam" id="PF00857"/>
    </source>
</evidence>
<dbReference type="EMBL" id="JAOPJZ010000003">
    <property type="protein sequence ID" value="MCU4751704.1"/>
    <property type="molecule type" value="Genomic_DNA"/>
</dbReference>
<dbReference type="PANTHER" id="PTHR43540:SF1">
    <property type="entry name" value="ISOCHORISMATASE HYDROLASE"/>
    <property type="match status" value="1"/>
</dbReference>
<dbReference type="RefSeq" id="WP_342807751.1">
    <property type="nucleotide sequence ID" value="NZ_JAOPJZ010000003.1"/>
</dbReference>
<protein>
    <submittedName>
        <fullName evidence="3">Cysteine hydrolase</fullName>
    </submittedName>
</protein>
<dbReference type="PANTHER" id="PTHR43540">
    <property type="entry name" value="PEROXYUREIDOACRYLATE/UREIDOACRYLATE AMIDOHYDROLASE-RELATED"/>
    <property type="match status" value="1"/>
</dbReference>
<dbReference type="InterPro" id="IPR050272">
    <property type="entry name" value="Isochorismatase-like_hydrls"/>
</dbReference>
<dbReference type="CDD" id="cd01014">
    <property type="entry name" value="nicotinamidase_related"/>
    <property type="match status" value="1"/>
</dbReference>
<proteinExistence type="predicted"/>
<evidence type="ECO:0000313" key="4">
    <source>
        <dbReference type="Proteomes" id="UP001321047"/>
    </source>
</evidence>
<dbReference type="GO" id="GO:0016787">
    <property type="term" value="F:hydrolase activity"/>
    <property type="evidence" value="ECO:0007669"/>
    <property type="project" value="UniProtKB-KW"/>
</dbReference>
<sequence length="204" mass="21990">MNGDAECESGGKGDIDSRFPENAALVCIDVQQGFDDPVWGERNNPDAESNIAALLEAWRASDRPIVHVKHCSTEPGSPLRPDSPGNAFKPEGEPLVGEHVVEKQVNGAFVGTDLDDWLREREVSTLVLCGLTTDHCVSTTTRMAENRGFSPIVVADATATFDRTGYDGTHYDASLSHELALAHLNGEFARIAETATLLDAVETL</sequence>
<name>A0AAP3E6W1_9EURY</name>
<organism evidence="3 4">
    <name type="scientific">Natronosalvus hydrolyticus</name>
    <dbReference type="NCBI Taxonomy" id="2979988"/>
    <lineage>
        <taxon>Archaea</taxon>
        <taxon>Methanobacteriati</taxon>
        <taxon>Methanobacteriota</taxon>
        <taxon>Stenosarchaea group</taxon>
        <taxon>Halobacteria</taxon>
        <taxon>Halobacteriales</taxon>
        <taxon>Natrialbaceae</taxon>
        <taxon>Natronosalvus</taxon>
    </lineage>
</organism>
<keyword evidence="1 3" id="KW-0378">Hydrolase</keyword>
<dbReference type="Proteomes" id="UP001321047">
    <property type="component" value="Unassembled WGS sequence"/>
</dbReference>
<dbReference type="Gene3D" id="3.40.50.850">
    <property type="entry name" value="Isochorismatase-like"/>
    <property type="match status" value="1"/>
</dbReference>
<keyword evidence="4" id="KW-1185">Reference proteome</keyword>
<dbReference type="InterPro" id="IPR000868">
    <property type="entry name" value="Isochorismatase-like_dom"/>
</dbReference>
<evidence type="ECO:0000256" key="1">
    <source>
        <dbReference type="ARBA" id="ARBA00022801"/>
    </source>
</evidence>
<comment type="caution">
    <text evidence="3">The sequence shown here is derived from an EMBL/GenBank/DDBJ whole genome shotgun (WGS) entry which is preliminary data.</text>
</comment>
<dbReference type="SUPFAM" id="SSF52499">
    <property type="entry name" value="Isochorismatase-like hydrolases"/>
    <property type="match status" value="1"/>
</dbReference>
<evidence type="ECO:0000313" key="3">
    <source>
        <dbReference type="EMBL" id="MCU4751704.1"/>
    </source>
</evidence>
<feature type="domain" description="Isochorismatase-like" evidence="2">
    <location>
        <begin position="23"/>
        <end position="191"/>
    </location>
</feature>
<dbReference type="AlphaFoldDB" id="A0AAP3E6W1"/>
<accession>A0AAP3E6W1</accession>
<dbReference type="InterPro" id="IPR036380">
    <property type="entry name" value="Isochorismatase-like_sf"/>
</dbReference>
<gene>
    <name evidence="3" type="ORF">OB919_06875</name>
</gene>
<dbReference type="Pfam" id="PF00857">
    <property type="entry name" value="Isochorismatase"/>
    <property type="match status" value="1"/>
</dbReference>
<reference evidence="3 4" key="1">
    <citation type="submission" date="2022-09" db="EMBL/GenBank/DDBJ databases">
        <title>Enrichment on poylsaccharides allowed isolation of novel metabolic and taxonomic groups of Haloarchaea.</title>
        <authorList>
            <person name="Sorokin D.Y."/>
            <person name="Elcheninov A.G."/>
            <person name="Khizhniak T.V."/>
            <person name="Kolganova T.V."/>
            <person name="Kublanov I.V."/>
        </authorList>
    </citation>
    <scope>NUCLEOTIDE SEQUENCE [LARGE SCALE GENOMIC DNA]</scope>
    <source>
        <strain evidence="3 4">AArc-curdl1</strain>
    </source>
</reference>